<dbReference type="NCBIfam" id="TIGR00464">
    <property type="entry name" value="gltX_bact"/>
    <property type="match status" value="1"/>
</dbReference>
<comment type="caution">
    <text evidence="7">Lacks conserved residue(s) required for the propagation of feature annotation.</text>
</comment>
<dbReference type="OrthoDB" id="9807503at2"/>
<dbReference type="GO" id="GO:0005829">
    <property type="term" value="C:cytosol"/>
    <property type="evidence" value="ECO:0007669"/>
    <property type="project" value="TreeGrafter"/>
</dbReference>
<comment type="similarity">
    <text evidence="1 7">Belongs to the class-I aminoacyl-tRNA synthetase family. Glutamate--tRNA ligase type 1 subfamily.</text>
</comment>
<comment type="subcellular location">
    <subcellularLocation>
        <location evidence="7">Cytoplasm</location>
    </subcellularLocation>
</comment>
<dbReference type="RefSeq" id="WP_146684582.1">
    <property type="nucleotide sequence ID" value="NZ_CP019646.1"/>
</dbReference>
<dbReference type="HAMAP" id="MF_00022">
    <property type="entry name" value="Glu_tRNA_synth_type1"/>
    <property type="match status" value="1"/>
</dbReference>
<name>A0A1Q2MJ28_9BACT</name>
<dbReference type="InterPro" id="IPR020751">
    <property type="entry name" value="aa-tRNA-synth_I_codon-bd_sub2"/>
</dbReference>
<keyword evidence="11" id="KW-1185">Reference proteome</keyword>
<dbReference type="Gene3D" id="1.10.10.350">
    <property type="match status" value="1"/>
</dbReference>
<keyword evidence="4 7" id="KW-0067">ATP-binding</keyword>
<dbReference type="SUPFAM" id="SSF52374">
    <property type="entry name" value="Nucleotidylyl transferase"/>
    <property type="match status" value="1"/>
</dbReference>
<dbReference type="InterPro" id="IPR008925">
    <property type="entry name" value="aa_tRNA-synth_I_cd-bd_sf"/>
</dbReference>
<dbReference type="GO" id="GO:0008270">
    <property type="term" value="F:zinc ion binding"/>
    <property type="evidence" value="ECO:0007669"/>
    <property type="project" value="InterPro"/>
</dbReference>
<feature type="short sequence motif" description="'KMSKS' region" evidence="7">
    <location>
        <begin position="249"/>
        <end position="253"/>
    </location>
</feature>
<comment type="subunit">
    <text evidence="7">Monomer.</text>
</comment>
<dbReference type="EC" id="6.1.1.17" evidence="7"/>
<feature type="domain" description="Glutamyl/glutaminyl-tRNA synthetase class Ib catalytic" evidence="8">
    <location>
        <begin position="318"/>
        <end position="373"/>
    </location>
</feature>
<dbReference type="GO" id="GO:0000049">
    <property type="term" value="F:tRNA binding"/>
    <property type="evidence" value="ECO:0007669"/>
    <property type="project" value="InterPro"/>
</dbReference>
<evidence type="ECO:0000256" key="2">
    <source>
        <dbReference type="ARBA" id="ARBA00022598"/>
    </source>
</evidence>
<dbReference type="Gene3D" id="1.10.1160.10">
    <property type="entry name" value="Glutamyl-trna Synthetase, Domain 2"/>
    <property type="match status" value="1"/>
</dbReference>
<evidence type="ECO:0000256" key="3">
    <source>
        <dbReference type="ARBA" id="ARBA00022741"/>
    </source>
</evidence>
<evidence type="ECO:0000259" key="9">
    <source>
        <dbReference type="Pfam" id="PF19269"/>
    </source>
</evidence>
<feature type="binding site" evidence="7">
    <location>
        <position position="252"/>
    </location>
    <ligand>
        <name>ATP</name>
        <dbReference type="ChEBI" id="CHEBI:30616"/>
    </ligand>
</feature>
<feature type="short sequence motif" description="'HIGH' region" evidence="7">
    <location>
        <begin position="8"/>
        <end position="18"/>
    </location>
</feature>
<accession>A0A1Q2MJ28</accession>
<feature type="domain" description="Aminoacyl-tRNA synthetase class I anticodon-binding" evidence="9">
    <location>
        <begin position="397"/>
        <end position="538"/>
    </location>
</feature>
<dbReference type="GO" id="GO:0005524">
    <property type="term" value="F:ATP binding"/>
    <property type="evidence" value="ECO:0007669"/>
    <property type="project" value="UniProtKB-UniRule"/>
</dbReference>
<feature type="domain" description="Glutamyl/glutaminyl-tRNA synthetase class Ib catalytic" evidence="8">
    <location>
        <begin position="3"/>
        <end position="258"/>
    </location>
</feature>
<dbReference type="Pfam" id="PF00749">
    <property type="entry name" value="tRNA-synt_1c"/>
    <property type="match status" value="2"/>
</dbReference>
<dbReference type="EMBL" id="CP019646">
    <property type="protein sequence ID" value="AQQ72387.1"/>
    <property type="molecule type" value="Genomic_DNA"/>
</dbReference>
<keyword evidence="3 7" id="KW-0547">Nucleotide-binding</keyword>
<keyword evidence="6 7" id="KW-0030">Aminoacyl-tRNA synthetase</keyword>
<dbReference type="GO" id="GO:0006424">
    <property type="term" value="P:glutamyl-tRNA aminoacylation"/>
    <property type="evidence" value="ECO:0007669"/>
    <property type="project" value="UniProtKB-UniRule"/>
</dbReference>
<evidence type="ECO:0000256" key="4">
    <source>
        <dbReference type="ARBA" id="ARBA00022840"/>
    </source>
</evidence>
<proteinExistence type="inferred from homology"/>
<evidence type="ECO:0000313" key="11">
    <source>
        <dbReference type="Proteomes" id="UP000188181"/>
    </source>
</evidence>
<dbReference type="KEGG" id="pbas:SMSP2_02770"/>
<dbReference type="InterPro" id="IPR045462">
    <property type="entry name" value="aa-tRNA-synth_I_cd-bd"/>
</dbReference>
<dbReference type="AlphaFoldDB" id="A0A1Q2MJ28"/>
<keyword evidence="2 7" id="KW-0436">Ligase</keyword>
<dbReference type="InterPro" id="IPR049940">
    <property type="entry name" value="GluQ/Sye"/>
</dbReference>
<dbReference type="PANTHER" id="PTHR43311">
    <property type="entry name" value="GLUTAMATE--TRNA LIGASE"/>
    <property type="match status" value="1"/>
</dbReference>
<evidence type="ECO:0000256" key="1">
    <source>
        <dbReference type="ARBA" id="ARBA00007894"/>
    </source>
</evidence>
<evidence type="ECO:0000256" key="6">
    <source>
        <dbReference type="ARBA" id="ARBA00023146"/>
    </source>
</evidence>
<gene>
    <name evidence="10" type="primary">gltX2</name>
    <name evidence="7" type="synonym">gltX</name>
    <name evidence="10" type="ORF">SMSP2_02770</name>
</gene>
<evidence type="ECO:0000256" key="7">
    <source>
        <dbReference type="HAMAP-Rule" id="MF_00022"/>
    </source>
</evidence>
<comment type="catalytic activity">
    <reaction evidence="7">
        <text>tRNA(Glu) + L-glutamate + ATP = L-glutamyl-tRNA(Glu) + AMP + diphosphate</text>
        <dbReference type="Rhea" id="RHEA:23540"/>
        <dbReference type="Rhea" id="RHEA-COMP:9663"/>
        <dbReference type="Rhea" id="RHEA-COMP:9680"/>
        <dbReference type="ChEBI" id="CHEBI:29985"/>
        <dbReference type="ChEBI" id="CHEBI:30616"/>
        <dbReference type="ChEBI" id="CHEBI:33019"/>
        <dbReference type="ChEBI" id="CHEBI:78442"/>
        <dbReference type="ChEBI" id="CHEBI:78520"/>
        <dbReference type="ChEBI" id="CHEBI:456215"/>
        <dbReference type="EC" id="6.1.1.17"/>
    </reaction>
</comment>
<dbReference type="SUPFAM" id="SSF48163">
    <property type="entry name" value="An anticodon-binding domain of class I aminoacyl-tRNA synthetases"/>
    <property type="match status" value="1"/>
</dbReference>
<dbReference type="Pfam" id="PF19269">
    <property type="entry name" value="Anticodon_2"/>
    <property type="match status" value="1"/>
</dbReference>
<dbReference type="Proteomes" id="UP000188181">
    <property type="component" value="Chromosome"/>
</dbReference>
<dbReference type="InterPro" id="IPR000924">
    <property type="entry name" value="Glu/Gln-tRNA-synth"/>
</dbReference>
<dbReference type="InterPro" id="IPR001412">
    <property type="entry name" value="aa-tRNA-synth_I_CS"/>
</dbReference>
<dbReference type="InterPro" id="IPR020058">
    <property type="entry name" value="Glu/Gln-tRNA-synth_Ib_cat-dom"/>
</dbReference>
<evidence type="ECO:0000256" key="5">
    <source>
        <dbReference type="ARBA" id="ARBA00022917"/>
    </source>
</evidence>
<dbReference type="GO" id="GO:0004818">
    <property type="term" value="F:glutamate-tRNA ligase activity"/>
    <property type="evidence" value="ECO:0007669"/>
    <property type="project" value="UniProtKB-UniRule"/>
</dbReference>
<protein>
    <recommendedName>
        <fullName evidence="7">Glutamate--tRNA ligase</fullName>
        <ecNumber evidence="7">6.1.1.17</ecNumber>
    </recommendedName>
    <alternativeName>
        <fullName evidence="7">Glutamyl-tRNA synthetase</fullName>
        <shortName evidence="7">GluRS</shortName>
    </alternativeName>
</protein>
<dbReference type="PROSITE" id="PS00178">
    <property type="entry name" value="AA_TRNA_LIGASE_I"/>
    <property type="match status" value="1"/>
</dbReference>
<dbReference type="PRINTS" id="PR00987">
    <property type="entry name" value="TRNASYNTHGLU"/>
</dbReference>
<dbReference type="CDD" id="cd00808">
    <property type="entry name" value="GluRS_core"/>
    <property type="match status" value="1"/>
</dbReference>
<dbReference type="InterPro" id="IPR020061">
    <property type="entry name" value="Glu_tRNA_lig_a-bdl"/>
</dbReference>
<dbReference type="InterPro" id="IPR014729">
    <property type="entry name" value="Rossmann-like_a/b/a_fold"/>
</dbReference>
<dbReference type="STRING" id="1851148.SMSP2_02770"/>
<comment type="function">
    <text evidence="7">Catalyzes the attachment of glutamate to tRNA(Glu) in a two-step reaction: glutamate is first activated by ATP to form Glu-AMP and then transferred to the acceptor end of tRNA(Glu).</text>
</comment>
<evidence type="ECO:0000313" key="10">
    <source>
        <dbReference type="EMBL" id="AQQ72387.1"/>
    </source>
</evidence>
<sequence length="546" mass="61054">MAVTRFAPSPTGYLHIGGARTALFSWLLARKSGGKFILRIEDTDQKRNTATAMGQVIKDLRWLGIEWDEGPEIGGPNGPYLQSQRLDIYNKYIRRLLDEKKAYYCFDTSQDLVQMREAAEAKKESFSYPRPEVFPTDSDAQNAREQGKPVTVRFCVERDKPVVVDDRIRGKVTFAPEELSDFIIQKADGYPTFHLAVVVDDALMGVTHILRGQEHLMNTPGHQLLQRALGFEVPQYAHMSITVSDNGGKLSKRERPNTLRQFIKQMPEPNLDEIAAAGGIELEELERFLAKKSVPDDTVVDKIAAHVGAELPEINVVDFERSGYIPEAMVNFVSLLGWNPGTEKEIMTVDELVSLFDLSRLSKANSFFDRKKLLAFNTEHINTVDAAKLTGYFKRYLELNNSPILPKADDELLKRLVELNRGARTLAEIESKCMAIFIDDDKLEYDPKAVKKVLHKSDPSGIEMLPVIREKLAGLDVFSNTAVESALRGITDEKGVGLGKVAQPLRVAICGGTISPTIFDTVSIIGKESVLKRIDTAIEKFSKELQ</sequence>
<dbReference type="InterPro" id="IPR033910">
    <property type="entry name" value="GluRS_core"/>
</dbReference>
<dbReference type="InterPro" id="IPR004527">
    <property type="entry name" value="Glu-tRNA-ligase_bac/mito"/>
</dbReference>
<organism evidence="10 11">
    <name type="scientific">Limihaloglobus sulfuriphilus</name>
    <dbReference type="NCBI Taxonomy" id="1851148"/>
    <lineage>
        <taxon>Bacteria</taxon>
        <taxon>Pseudomonadati</taxon>
        <taxon>Planctomycetota</taxon>
        <taxon>Phycisphaerae</taxon>
        <taxon>Sedimentisphaerales</taxon>
        <taxon>Sedimentisphaeraceae</taxon>
        <taxon>Limihaloglobus</taxon>
    </lineage>
</organism>
<keyword evidence="5 7" id="KW-0648">Protein biosynthesis</keyword>
<dbReference type="PANTHER" id="PTHR43311:SF2">
    <property type="entry name" value="GLUTAMATE--TRNA LIGASE, MITOCHONDRIAL-RELATED"/>
    <property type="match status" value="1"/>
</dbReference>
<reference evidence="11" key="1">
    <citation type="submission" date="2017-02" db="EMBL/GenBank/DDBJ databases">
        <title>Comparative genomics and description of representatives of a novel lineage of planctomycetes thriving in anoxic sediments.</title>
        <authorList>
            <person name="Spring S."/>
            <person name="Bunk B."/>
            <person name="Sproer C."/>
        </authorList>
    </citation>
    <scope>NUCLEOTIDE SEQUENCE [LARGE SCALE GENOMIC DNA]</scope>
    <source>
        <strain evidence="11">SM-Chi-D1</strain>
    </source>
</reference>
<evidence type="ECO:0000259" key="8">
    <source>
        <dbReference type="Pfam" id="PF00749"/>
    </source>
</evidence>
<dbReference type="Gene3D" id="3.40.50.620">
    <property type="entry name" value="HUPs"/>
    <property type="match status" value="1"/>
</dbReference>
<keyword evidence="7" id="KW-0963">Cytoplasm</keyword>